<accession>A0A930DL30</accession>
<comment type="caution">
    <text evidence="10">The sequence shown here is derived from an EMBL/GenBank/DDBJ whole genome shotgun (WGS) entry which is preliminary data.</text>
</comment>
<dbReference type="InterPro" id="IPR025405">
    <property type="entry name" value="DUF4131"/>
</dbReference>
<feature type="transmembrane region" description="Helical" evidence="6">
    <location>
        <begin position="263"/>
        <end position="283"/>
    </location>
</feature>
<evidence type="ECO:0000259" key="8">
    <source>
        <dbReference type="Pfam" id="PF03772"/>
    </source>
</evidence>
<feature type="transmembrane region" description="Helical" evidence="6">
    <location>
        <begin position="570"/>
        <end position="592"/>
    </location>
</feature>
<feature type="domain" description="DUF4131" evidence="9">
    <location>
        <begin position="25"/>
        <end position="205"/>
    </location>
</feature>
<feature type="transmembrane region" description="Helical" evidence="6">
    <location>
        <begin position="530"/>
        <end position="549"/>
    </location>
</feature>
<reference evidence="10" key="1">
    <citation type="submission" date="2020-04" db="EMBL/GenBank/DDBJ databases">
        <title>Deep metagenomics examines the oral microbiome during advanced dental caries in children, revealing novel taxa and co-occurrences with host molecules.</title>
        <authorList>
            <person name="Baker J.L."/>
            <person name="Morton J.T."/>
            <person name="Dinis M."/>
            <person name="Alvarez R."/>
            <person name="Tran N.C."/>
            <person name="Knight R."/>
            <person name="Edlund A."/>
        </authorList>
    </citation>
    <scope>NUCLEOTIDE SEQUENCE</scope>
    <source>
        <strain evidence="10">JCVI_38_bin.19</strain>
    </source>
</reference>
<protein>
    <submittedName>
        <fullName evidence="10">ComEC/Rec2 family competence protein</fullName>
    </submittedName>
</protein>
<evidence type="ECO:0000256" key="4">
    <source>
        <dbReference type="ARBA" id="ARBA00022989"/>
    </source>
</evidence>
<dbReference type="InterPro" id="IPR036866">
    <property type="entry name" value="RibonucZ/Hydroxyglut_hydro"/>
</dbReference>
<comment type="subcellular location">
    <subcellularLocation>
        <location evidence="1">Cell membrane</location>
        <topology evidence="1">Multi-pass membrane protein</topology>
    </subcellularLocation>
</comment>
<feature type="transmembrane region" description="Helical" evidence="6">
    <location>
        <begin position="490"/>
        <end position="510"/>
    </location>
</feature>
<feature type="transmembrane region" description="Helical" evidence="6">
    <location>
        <begin position="356"/>
        <end position="376"/>
    </location>
</feature>
<dbReference type="Proteomes" id="UP000775770">
    <property type="component" value="Unassembled WGS sequence"/>
</dbReference>
<dbReference type="GO" id="GO:0005886">
    <property type="term" value="C:plasma membrane"/>
    <property type="evidence" value="ECO:0007669"/>
    <property type="project" value="UniProtKB-SubCell"/>
</dbReference>
<evidence type="ECO:0000259" key="7">
    <source>
        <dbReference type="Pfam" id="PF00753"/>
    </source>
</evidence>
<dbReference type="Pfam" id="PF03772">
    <property type="entry name" value="Competence"/>
    <property type="match status" value="1"/>
</dbReference>
<feature type="transmembrane region" description="Helical" evidence="6">
    <location>
        <begin position="463"/>
        <end position="483"/>
    </location>
</feature>
<dbReference type="InterPro" id="IPR052159">
    <property type="entry name" value="Competence_DNA_uptake"/>
</dbReference>
<feature type="domain" description="Metallo-beta-lactamase" evidence="7">
    <location>
        <begin position="626"/>
        <end position="830"/>
    </location>
</feature>
<dbReference type="AlphaFoldDB" id="A0A930DL30"/>
<evidence type="ECO:0000256" key="2">
    <source>
        <dbReference type="ARBA" id="ARBA00022475"/>
    </source>
</evidence>
<keyword evidence="5 6" id="KW-0472">Membrane</keyword>
<evidence type="ECO:0000256" key="5">
    <source>
        <dbReference type="ARBA" id="ARBA00023136"/>
    </source>
</evidence>
<evidence type="ECO:0000256" key="6">
    <source>
        <dbReference type="SAM" id="Phobius"/>
    </source>
</evidence>
<feature type="transmembrane region" description="Helical" evidence="6">
    <location>
        <begin position="436"/>
        <end position="457"/>
    </location>
</feature>
<gene>
    <name evidence="10" type="ORF">HXM90_07040</name>
</gene>
<feature type="transmembrane region" description="Helical" evidence="6">
    <location>
        <begin position="52"/>
        <end position="69"/>
    </location>
</feature>
<dbReference type="CDD" id="cd07731">
    <property type="entry name" value="ComA-like_MBL-fold"/>
    <property type="match status" value="1"/>
</dbReference>
<evidence type="ECO:0000256" key="3">
    <source>
        <dbReference type="ARBA" id="ARBA00022692"/>
    </source>
</evidence>
<dbReference type="InterPro" id="IPR035681">
    <property type="entry name" value="ComA-like_MBL"/>
</dbReference>
<dbReference type="PANTHER" id="PTHR30619:SF7">
    <property type="entry name" value="BETA-LACTAMASE DOMAIN PROTEIN"/>
    <property type="match status" value="1"/>
</dbReference>
<evidence type="ECO:0000259" key="9">
    <source>
        <dbReference type="Pfam" id="PF13567"/>
    </source>
</evidence>
<keyword evidence="3 6" id="KW-0812">Transmembrane</keyword>
<dbReference type="Gene3D" id="3.60.15.10">
    <property type="entry name" value="Ribonuclease Z/Hydroxyacylglutathione hydrolase-like"/>
    <property type="match status" value="1"/>
</dbReference>
<sequence length="890" mass="101453">MFLSRPLFFLALFALLGELILTPEIPFSYRFLFLFFLLFLSLFLFRKKKNRLFFCSLLCLTLFMLNFYSVNHRYRAERESIGYILPLQAVLRGKVMYVEEQEKKWKLLLSSCIVDTALKKKNSSLKNEEKYQKRNDLHFQKLILYLPKESTGEGSILLPLPGQICSVKGHFLELSPATNEGEFSLPSYYKGEGISGVFQAKTIELVRGESSPFAKEMFTLKQSLGNRIDALFPEETAGFLKSLFLGERSGITLSEKSLYQSAGISHILAISGLHLSLLGGFFYRLLRKIKLSSLLSSLITSFFLFSYFLFTGSSHSAFRALFMLFLRFAAIQLGKGKDLLSQLSFALLFLLWLNPLSLYSIGMQCSFFTLFVFFLLEERPGKAVRKKKEKALSKVCKKHALGFSKHPSLLLKFPAYLSKLIPCLLSTLPHRLQGSFLFYLALLPLFSLTQFSFPLYAPLLNLLLLPLLPFFFLLGAVSIFLSYLPEQDFLLLRLLSFSSRFLLNLLFQIFHLFMEKSLTLPFSQILLGKMQVLSVMLYFLFLYLLFFFPKTKTFFPKALKGRLFSPCLCRVHRIFLSLLLSLGFLLSLPLYLPNPPKELEIAALDVGQGDGFVLRKGALVFTIDNGSTSKNLFPEQIFFPYCKAKRIQHIDYALLTHCDRDHISGIQALLEKNPSISLSHLILPASALQDHRYDLLKRLAYNHGADVSYWQKGDELVFSEQGICLSTKKTAWAENPSTSKKRGPDTKGHQLHIRCFYPNDASYMEEANAHSIGCLLEYGHFRMLFTGDMPKESEEALLENCRETEASPIVDVLKLAHHGSKTSSCPSFLSETRAKFALFSYGKKNRYGHPHKSTVENCKKYRLFPLETAKLGEILIKTNGEQFEITAPQA</sequence>
<feature type="transmembrane region" description="Helical" evidence="6">
    <location>
        <begin position="27"/>
        <end position="45"/>
    </location>
</feature>
<dbReference type="InterPro" id="IPR001279">
    <property type="entry name" value="Metallo-B-lactamas"/>
</dbReference>
<organism evidence="10 11">
    <name type="scientific">Oribacterium sinus</name>
    <dbReference type="NCBI Taxonomy" id="237576"/>
    <lineage>
        <taxon>Bacteria</taxon>
        <taxon>Bacillati</taxon>
        <taxon>Bacillota</taxon>
        <taxon>Clostridia</taxon>
        <taxon>Lachnospirales</taxon>
        <taxon>Lachnospiraceae</taxon>
        <taxon>Oribacterium</taxon>
    </lineage>
</organism>
<name>A0A930DL30_9FIRM</name>
<dbReference type="Pfam" id="PF13567">
    <property type="entry name" value="DUF4131"/>
    <property type="match status" value="1"/>
</dbReference>
<evidence type="ECO:0000313" key="10">
    <source>
        <dbReference type="EMBL" id="MBF1273156.1"/>
    </source>
</evidence>
<dbReference type="SUPFAM" id="SSF56281">
    <property type="entry name" value="Metallo-hydrolase/oxidoreductase"/>
    <property type="match status" value="1"/>
</dbReference>
<evidence type="ECO:0000256" key="1">
    <source>
        <dbReference type="ARBA" id="ARBA00004651"/>
    </source>
</evidence>
<dbReference type="PANTHER" id="PTHR30619">
    <property type="entry name" value="DNA INTERNALIZATION/COMPETENCE PROTEIN COMEC/REC2"/>
    <property type="match status" value="1"/>
</dbReference>
<keyword evidence="4 6" id="KW-1133">Transmembrane helix</keyword>
<evidence type="ECO:0000313" key="11">
    <source>
        <dbReference type="Proteomes" id="UP000775770"/>
    </source>
</evidence>
<dbReference type="Pfam" id="PF00753">
    <property type="entry name" value="Lactamase_B"/>
    <property type="match status" value="1"/>
</dbReference>
<dbReference type="NCBIfam" id="TIGR00360">
    <property type="entry name" value="ComEC_N-term"/>
    <property type="match status" value="1"/>
</dbReference>
<feature type="transmembrane region" description="Helical" evidence="6">
    <location>
        <begin position="289"/>
        <end position="310"/>
    </location>
</feature>
<dbReference type="RefSeq" id="WP_304072240.1">
    <property type="nucleotide sequence ID" value="NZ_JABZRA010000099.1"/>
</dbReference>
<feature type="domain" description="ComEC/Rec2-related protein" evidence="8">
    <location>
        <begin position="243"/>
        <end position="549"/>
    </location>
</feature>
<keyword evidence="2" id="KW-1003">Cell membrane</keyword>
<dbReference type="EMBL" id="JABZRA010000099">
    <property type="protein sequence ID" value="MBF1273156.1"/>
    <property type="molecule type" value="Genomic_DNA"/>
</dbReference>
<dbReference type="InterPro" id="IPR004477">
    <property type="entry name" value="ComEC_N"/>
</dbReference>
<proteinExistence type="predicted"/>